<evidence type="ECO:0000259" key="11">
    <source>
        <dbReference type="PROSITE" id="PS51384"/>
    </source>
</evidence>
<reference evidence="12 13" key="1">
    <citation type="journal article" date="2015" name="BMC Genomics">
        <title>Insights from the genome of Ophiocordyceps polyrhachis-furcata to pathogenicity and host specificity in insect fungi.</title>
        <authorList>
            <person name="Wichadakul D."/>
            <person name="Kobmoo N."/>
            <person name="Ingsriswang S."/>
            <person name="Tangphatsornruang S."/>
            <person name="Chantasingh D."/>
            <person name="Luangsa-ard J.J."/>
            <person name="Eurwilaichitr L."/>
        </authorList>
    </citation>
    <scope>NUCLEOTIDE SEQUENCE [LARGE SCALE GENOMIC DNA]</scope>
    <source>
        <strain evidence="12 13">BCC 54312</strain>
    </source>
</reference>
<evidence type="ECO:0000256" key="3">
    <source>
        <dbReference type="ARBA" id="ARBA00012989"/>
    </source>
</evidence>
<dbReference type="GO" id="GO:0006809">
    <property type="term" value="P:nitric oxide biosynthetic process"/>
    <property type="evidence" value="ECO:0007669"/>
    <property type="project" value="InterPro"/>
</dbReference>
<dbReference type="InterPro" id="IPR044940">
    <property type="entry name" value="NOS_dom_2"/>
</dbReference>
<dbReference type="GO" id="GO:0010181">
    <property type="term" value="F:FMN binding"/>
    <property type="evidence" value="ECO:0007669"/>
    <property type="project" value="InterPro"/>
</dbReference>
<dbReference type="Gene3D" id="3.90.440.10">
    <property type="entry name" value="Nitric Oxide Synthase,Heme Domain,Chain A domain 2"/>
    <property type="match status" value="1"/>
</dbReference>
<evidence type="ECO:0000259" key="10">
    <source>
        <dbReference type="PROSITE" id="PS50902"/>
    </source>
</evidence>
<dbReference type="EMBL" id="LKCN02000017">
    <property type="protein sequence ID" value="RCI09068.1"/>
    <property type="molecule type" value="Genomic_DNA"/>
</dbReference>
<dbReference type="PANTHER" id="PTHR43410">
    <property type="entry name" value="NITRIC OXIDE SYNTHASE OXYGENASE"/>
    <property type="match status" value="1"/>
</dbReference>
<organism evidence="12 13">
    <name type="scientific">Ophiocordyceps polyrhachis-furcata BCC 54312</name>
    <dbReference type="NCBI Taxonomy" id="1330021"/>
    <lineage>
        <taxon>Eukaryota</taxon>
        <taxon>Fungi</taxon>
        <taxon>Dikarya</taxon>
        <taxon>Ascomycota</taxon>
        <taxon>Pezizomycotina</taxon>
        <taxon>Sordariomycetes</taxon>
        <taxon>Hypocreomycetidae</taxon>
        <taxon>Hypocreales</taxon>
        <taxon>Ophiocordycipitaceae</taxon>
        <taxon>Ophiocordyceps</taxon>
    </lineage>
</organism>
<protein>
    <recommendedName>
        <fullName evidence="3">nitric-oxide synthase (NADPH)</fullName>
        <ecNumber evidence="3">1.14.13.39</ecNumber>
    </recommendedName>
</protein>
<dbReference type="InterPro" id="IPR039261">
    <property type="entry name" value="FNR_nucleotide-bd"/>
</dbReference>
<dbReference type="SUPFAM" id="SSF56512">
    <property type="entry name" value="Nitric oxide (NO) synthase oxygenase domain"/>
    <property type="match status" value="1"/>
</dbReference>
<dbReference type="SUPFAM" id="SSF52218">
    <property type="entry name" value="Flavoproteins"/>
    <property type="match status" value="1"/>
</dbReference>
<evidence type="ECO:0000313" key="13">
    <source>
        <dbReference type="Proteomes" id="UP000253664"/>
    </source>
</evidence>
<dbReference type="PANTHER" id="PTHR43410:SF1">
    <property type="entry name" value="NITRIC OXIDE SYNTHASE"/>
    <property type="match status" value="1"/>
</dbReference>
<keyword evidence="7" id="KW-0112">Calmodulin-binding</keyword>
<dbReference type="SUPFAM" id="SSF63380">
    <property type="entry name" value="Riboflavin synthase domain-like"/>
    <property type="match status" value="1"/>
</dbReference>
<dbReference type="Pfam" id="PF00258">
    <property type="entry name" value="Flavodoxin_1"/>
    <property type="match status" value="1"/>
</dbReference>
<dbReference type="PROSITE" id="PS50902">
    <property type="entry name" value="FLAVODOXIN_LIKE"/>
    <property type="match status" value="1"/>
</dbReference>
<keyword evidence="4" id="KW-0349">Heme</keyword>
<dbReference type="EC" id="1.14.13.39" evidence="3"/>
<evidence type="ECO:0000256" key="7">
    <source>
        <dbReference type="ARBA" id="ARBA00022860"/>
    </source>
</evidence>
<dbReference type="GO" id="GO:0004517">
    <property type="term" value="F:nitric-oxide synthase activity"/>
    <property type="evidence" value="ECO:0007669"/>
    <property type="project" value="UniProtKB-EC"/>
</dbReference>
<evidence type="ECO:0000256" key="6">
    <source>
        <dbReference type="ARBA" id="ARBA00022723"/>
    </source>
</evidence>
<evidence type="ECO:0000256" key="8">
    <source>
        <dbReference type="ARBA" id="ARBA00023002"/>
    </source>
</evidence>
<dbReference type="InterPro" id="IPR036119">
    <property type="entry name" value="NOS_N_sf"/>
</dbReference>
<evidence type="ECO:0000256" key="9">
    <source>
        <dbReference type="ARBA" id="ARBA00023004"/>
    </source>
</evidence>
<comment type="cofactor">
    <cofactor evidence="1">
        <name>FMN</name>
        <dbReference type="ChEBI" id="CHEBI:58210"/>
    </cofactor>
</comment>
<comment type="caution">
    <text evidence="12">The sequence shown here is derived from an EMBL/GenBank/DDBJ whole genome shotgun (WGS) entry which is preliminary data.</text>
</comment>
<evidence type="ECO:0000256" key="1">
    <source>
        <dbReference type="ARBA" id="ARBA00001917"/>
    </source>
</evidence>
<dbReference type="InterPro" id="IPR029039">
    <property type="entry name" value="Flavoprotein-like_sf"/>
</dbReference>
<keyword evidence="8" id="KW-0560">Oxidoreductase</keyword>
<dbReference type="SUPFAM" id="SSF52343">
    <property type="entry name" value="Ferredoxin reductase-like, C-terminal NADP-linked domain"/>
    <property type="match status" value="1"/>
</dbReference>
<feature type="domain" description="Flavodoxin-like" evidence="10">
    <location>
        <begin position="462"/>
        <end position="610"/>
    </location>
</feature>
<accession>A0A367L3T6</accession>
<name>A0A367L3T6_9HYPO</name>
<dbReference type="Proteomes" id="UP000253664">
    <property type="component" value="Unassembled WGS sequence"/>
</dbReference>
<keyword evidence="5" id="KW-0285">Flavoprotein</keyword>
<dbReference type="GO" id="GO:0005516">
    <property type="term" value="F:calmodulin binding"/>
    <property type="evidence" value="ECO:0007669"/>
    <property type="project" value="UniProtKB-KW"/>
</dbReference>
<keyword evidence="9" id="KW-0408">Iron</keyword>
<sequence>MTRPSPQDEFKRIQCRYPILSSTGCTRSFCQSGRMVHTDETRVGDDDRSLEMVEAEAVDFLRQVRRDGVVENDDVLASRISAAIDEIRRTSGIWHQTPQELEHGLRLSWKHARKCIMRSEYSYLKLNDLRHVKTSKEMGQLLVKGMAEAFNRGDIQPSVFVFPPKRANSPGPMVWNQQFLAFAGYRQPDGSVLGDPINASLTDSIVSLGWKPPRIRTRWDLLPLVTMADGDEPFITPVPEHLFPLVRIRHPDPQHALAFDKLGLRWVPAPALSQLGFDIGGVQYTATPFIGWFMDAEIGVRDLADSFRYDALPSVASALKLLKPGQELDELSQFERLAVLSRAQIELNLAVHSSFSRAGVRMSDSLTASAMYSNFDDQHLAEHGFRLPADPYWLAPPQGSIIPIWHRGGAPNYQPKPMICRLKENPVKVWKRLNGTRAATSELSTAGRWCGRHVTPSPPIPIRVFYCSSGTTAQRLAVKLEQRLRLIADRVIASAAPLRELEVDSLSDGDVIFIVASCAGRGDVPTNGQALLQRCNNNNNNAQSKLAGVSFCIFGNGNSSYGSNFNGAAAKLEAGLKKMGLSSAVPTFEADTLKEDPPWRQFQTWLAQLEAKYGDAVTDVDDGSYDRADDDDSTDWLLSQLSPAKVLSVRMTSKGDIRRLALDVGGLEYSHMSHVDVFVPLSESEIDELLMATRLTGEELALFGERTVNTRQFFSLLDPEKPFKSVKWASKLALKLTEDEESWLLTMPMAKSIRDMLAKRLFRLSGSALFDFMRALPIRRSRTFSTASSQLYWNTRNMGNVLELTLKTHPGGLVTDHFVSGARRGDRLYIRIRHGPGAFLVNDDKPLIAFTTGSGIAPLRGLLQAKSAIAADCPRKTKGSKLGKPLSLFLAFKKGDAEIIDEAIGEARALDLVDMLHLTPSNPSRERAQDRLFVDGVAERVRSKIRDEGASVFVCASKEAADDFATNLEAIVGVDSIRQVLGERWVEEVYVCAVDQQEH</sequence>
<dbReference type="InterPro" id="IPR017927">
    <property type="entry name" value="FAD-bd_FR_type"/>
</dbReference>
<dbReference type="Gene3D" id="3.40.50.360">
    <property type="match status" value="1"/>
</dbReference>
<proteinExistence type="inferred from homology"/>
<dbReference type="InterPro" id="IPR050607">
    <property type="entry name" value="NOS"/>
</dbReference>
<dbReference type="STRING" id="1330021.A0A367L3T6"/>
<dbReference type="OrthoDB" id="1856718at2759"/>
<dbReference type="InterPro" id="IPR044943">
    <property type="entry name" value="NOS_dom_1"/>
</dbReference>
<comment type="similarity">
    <text evidence="2">Belongs to the NOS family.</text>
</comment>
<dbReference type="InterPro" id="IPR004030">
    <property type="entry name" value="NOS_N"/>
</dbReference>
<dbReference type="AlphaFoldDB" id="A0A367L3T6"/>
<dbReference type="InterPro" id="IPR008254">
    <property type="entry name" value="Flavodoxin/NO_synth"/>
</dbReference>
<dbReference type="GO" id="GO:0046872">
    <property type="term" value="F:metal ion binding"/>
    <property type="evidence" value="ECO:0007669"/>
    <property type="project" value="UniProtKB-KW"/>
</dbReference>
<evidence type="ECO:0000256" key="5">
    <source>
        <dbReference type="ARBA" id="ARBA00022643"/>
    </source>
</evidence>
<dbReference type="Gene3D" id="3.90.1230.10">
    <property type="entry name" value="Nitric Oxide Synthase, Chain A, domain 3"/>
    <property type="match status" value="1"/>
</dbReference>
<keyword evidence="5" id="KW-0288">FMN</keyword>
<evidence type="ECO:0000313" key="12">
    <source>
        <dbReference type="EMBL" id="RCI09068.1"/>
    </source>
</evidence>
<keyword evidence="13" id="KW-1185">Reference proteome</keyword>
<evidence type="ECO:0000256" key="4">
    <source>
        <dbReference type="ARBA" id="ARBA00022617"/>
    </source>
</evidence>
<dbReference type="PROSITE" id="PS51384">
    <property type="entry name" value="FAD_FR"/>
    <property type="match status" value="1"/>
</dbReference>
<keyword evidence="6" id="KW-0479">Metal-binding</keyword>
<feature type="domain" description="FAD-binding FR-type" evidence="11">
    <location>
        <begin position="639"/>
        <end position="843"/>
    </location>
</feature>
<gene>
    <name evidence="12" type="ORF">L249_5101</name>
</gene>
<evidence type="ECO:0000256" key="2">
    <source>
        <dbReference type="ARBA" id="ARBA00006267"/>
    </source>
</evidence>
<dbReference type="Pfam" id="PF02898">
    <property type="entry name" value="NO_synthase"/>
    <property type="match status" value="1"/>
</dbReference>
<dbReference type="InterPro" id="IPR044944">
    <property type="entry name" value="NOS_dom_3"/>
</dbReference>
<dbReference type="InterPro" id="IPR017938">
    <property type="entry name" value="Riboflavin_synthase-like_b-brl"/>
</dbReference>
<dbReference type="Gene3D" id="3.90.340.10">
    <property type="entry name" value="Nitric Oxide Synthase, Chain A, domain 1"/>
    <property type="match status" value="1"/>
</dbReference>
<dbReference type="Gene3D" id="3.40.50.80">
    <property type="entry name" value="Nucleotide-binding domain of ferredoxin-NADP reductase (FNR) module"/>
    <property type="match status" value="1"/>
</dbReference>